<name>A0A0C3B7E9_SERVB</name>
<reference evidence="2 3" key="1">
    <citation type="submission" date="2014-04" db="EMBL/GenBank/DDBJ databases">
        <authorList>
            <consortium name="DOE Joint Genome Institute"/>
            <person name="Kuo A."/>
            <person name="Zuccaro A."/>
            <person name="Kohler A."/>
            <person name="Nagy L.G."/>
            <person name="Floudas D."/>
            <person name="Copeland A."/>
            <person name="Barry K.W."/>
            <person name="Cichocki N."/>
            <person name="Veneault-Fourrey C."/>
            <person name="LaButti K."/>
            <person name="Lindquist E.A."/>
            <person name="Lipzen A."/>
            <person name="Lundell T."/>
            <person name="Morin E."/>
            <person name="Murat C."/>
            <person name="Sun H."/>
            <person name="Tunlid A."/>
            <person name="Henrissat B."/>
            <person name="Grigoriev I.V."/>
            <person name="Hibbett D.S."/>
            <person name="Martin F."/>
            <person name="Nordberg H.P."/>
            <person name="Cantor M.N."/>
            <person name="Hua S.X."/>
        </authorList>
    </citation>
    <scope>NUCLEOTIDE SEQUENCE [LARGE SCALE GENOMIC DNA]</scope>
    <source>
        <strain evidence="2 3">MAFF 305830</strain>
    </source>
</reference>
<protein>
    <submittedName>
        <fullName evidence="2">Uncharacterized protein</fullName>
    </submittedName>
</protein>
<dbReference type="HOGENOM" id="CLU_075625_0_0_1"/>
<evidence type="ECO:0000313" key="2">
    <source>
        <dbReference type="EMBL" id="KIM32755.1"/>
    </source>
</evidence>
<dbReference type="AlphaFoldDB" id="A0A0C3B7E9"/>
<organism evidence="2 3">
    <name type="scientific">Serendipita vermifera MAFF 305830</name>
    <dbReference type="NCBI Taxonomy" id="933852"/>
    <lineage>
        <taxon>Eukaryota</taxon>
        <taxon>Fungi</taxon>
        <taxon>Dikarya</taxon>
        <taxon>Basidiomycota</taxon>
        <taxon>Agaricomycotina</taxon>
        <taxon>Agaricomycetes</taxon>
        <taxon>Sebacinales</taxon>
        <taxon>Serendipitaceae</taxon>
        <taxon>Serendipita</taxon>
    </lineage>
</organism>
<feature type="compositionally biased region" description="Polar residues" evidence="1">
    <location>
        <begin position="41"/>
        <end position="50"/>
    </location>
</feature>
<reference evidence="3" key="2">
    <citation type="submission" date="2015-01" db="EMBL/GenBank/DDBJ databases">
        <title>Evolutionary Origins and Diversification of the Mycorrhizal Mutualists.</title>
        <authorList>
            <consortium name="DOE Joint Genome Institute"/>
            <consortium name="Mycorrhizal Genomics Consortium"/>
            <person name="Kohler A."/>
            <person name="Kuo A."/>
            <person name="Nagy L.G."/>
            <person name="Floudas D."/>
            <person name="Copeland A."/>
            <person name="Barry K.W."/>
            <person name="Cichocki N."/>
            <person name="Veneault-Fourrey C."/>
            <person name="LaButti K."/>
            <person name="Lindquist E.A."/>
            <person name="Lipzen A."/>
            <person name="Lundell T."/>
            <person name="Morin E."/>
            <person name="Murat C."/>
            <person name="Riley R."/>
            <person name="Ohm R."/>
            <person name="Sun H."/>
            <person name="Tunlid A."/>
            <person name="Henrissat B."/>
            <person name="Grigoriev I.V."/>
            <person name="Hibbett D.S."/>
            <person name="Martin F."/>
        </authorList>
    </citation>
    <scope>NUCLEOTIDE SEQUENCE [LARGE SCALE GENOMIC DNA]</scope>
    <source>
        <strain evidence="3">MAFF 305830</strain>
    </source>
</reference>
<evidence type="ECO:0000313" key="3">
    <source>
        <dbReference type="Proteomes" id="UP000054097"/>
    </source>
</evidence>
<feature type="region of interest" description="Disordered" evidence="1">
    <location>
        <begin position="1"/>
        <end position="50"/>
    </location>
</feature>
<accession>A0A0C3B7E9</accession>
<keyword evidence="3" id="KW-1185">Reference proteome</keyword>
<dbReference type="EMBL" id="KN824279">
    <property type="protein sequence ID" value="KIM32755.1"/>
    <property type="molecule type" value="Genomic_DNA"/>
</dbReference>
<gene>
    <name evidence="2" type="ORF">M408DRAFT_6218</name>
</gene>
<proteinExistence type="predicted"/>
<sequence length="251" mass="26866">MQRIRWPKNFSVFSGSDSDSDGQPAQRRARPSNMHIDIPAGSSSYVNQSTTGAPQPIQGVYLFCAGDQVDLSTLQTPLVPTPIPNNMPAMGLATVSPSDQIFSKTASAPLPISTLIGIPLLMRRLQSKPSPTSPHFENTLASHLTFNEAAAATTADSGARGLGTVLVVRLDREPLQKELLERICAFHAKLLSLIQQRGPGSTPDVLKSFATPEQFLSFCMESSSNRGNVASSVHDVLGGSWLDIQRPMAAA</sequence>
<dbReference type="Proteomes" id="UP000054097">
    <property type="component" value="Unassembled WGS sequence"/>
</dbReference>
<evidence type="ECO:0000256" key="1">
    <source>
        <dbReference type="SAM" id="MobiDB-lite"/>
    </source>
</evidence>
<dbReference type="OrthoDB" id="2212237at2759"/>